<feature type="non-terminal residue" evidence="1">
    <location>
        <position position="1"/>
    </location>
</feature>
<dbReference type="EMBL" id="QJKJ01010729">
    <property type="protein sequence ID" value="RDX72867.1"/>
    <property type="molecule type" value="Genomic_DNA"/>
</dbReference>
<gene>
    <name evidence="1" type="ORF">CR513_47595</name>
</gene>
<accession>A0A371F3K0</accession>
<organism evidence="1 2">
    <name type="scientific">Mucuna pruriens</name>
    <name type="common">Velvet bean</name>
    <name type="synonym">Dolichos pruriens</name>
    <dbReference type="NCBI Taxonomy" id="157652"/>
    <lineage>
        <taxon>Eukaryota</taxon>
        <taxon>Viridiplantae</taxon>
        <taxon>Streptophyta</taxon>
        <taxon>Embryophyta</taxon>
        <taxon>Tracheophyta</taxon>
        <taxon>Spermatophyta</taxon>
        <taxon>Magnoliopsida</taxon>
        <taxon>eudicotyledons</taxon>
        <taxon>Gunneridae</taxon>
        <taxon>Pentapetalae</taxon>
        <taxon>rosids</taxon>
        <taxon>fabids</taxon>
        <taxon>Fabales</taxon>
        <taxon>Fabaceae</taxon>
        <taxon>Papilionoideae</taxon>
        <taxon>50 kb inversion clade</taxon>
        <taxon>NPAAA clade</taxon>
        <taxon>indigoferoid/millettioid clade</taxon>
        <taxon>Phaseoleae</taxon>
        <taxon>Mucuna</taxon>
    </lineage>
</organism>
<sequence length="85" mass="9657">MPSTIFGMILTYGEYALTRSHTECEIKSVLHFCHSMTKGGHYGSMRMARWVEAKATKANDAKTIMEFVKSNIFYRFGVSKALIND</sequence>
<dbReference type="Proteomes" id="UP000257109">
    <property type="component" value="Unassembled WGS sequence"/>
</dbReference>
<comment type="caution">
    <text evidence="1">The sequence shown here is derived from an EMBL/GenBank/DDBJ whole genome shotgun (WGS) entry which is preliminary data.</text>
</comment>
<keyword evidence="2" id="KW-1185">Reference proteome</keyword>
<name>A0A371F3K0_MUCPR</name>
<reference evidence="1" key="1">
    <citation type="submission" date="2018-05" db="EMBL/GenBank/DDBJ databases">
        <title>Draft genome of Mucuna pruriens seed.</title>
        <authorList>
            <person name="Nnadi N.E."/>
            <person name="Vos R."/>
            <person name="Hasami M.H."/>
            <person name="Devisetty U.K."/>
            <person name="Aguiy J.C."/>
        </authorList>
    </citation>
    <scope>NUCLEOTIDE SEQUENCE [LARGE SCALE GENOMIC DNA]</scope>
    <source>
        <strain evidence="1">JCA_2017</strain>
    </source>
</reference>
<evidence type="ECO:0000313" key="1">
    <source>
        <dbReference type="EMBL" id="RDX72867.1"/>
    </source>
</evidence>
<evidence type="ECO:0000313" key="2">
    <source>
        <dbReference type="Proteomes" id="UP000257109"/>
    </source>
</evidence>
<dbReference type="AlphaFoldDB" id="A0A371F3K0"/>
<proteinExistence type="predicted"/>
<protein>
    <submittedName>
        <fullName evidence="1">Uncharacterized protein</fullName>
    </submittedName>
</protein>